<keyword evidence="1" id="KW-0812">Transmembrane</keyword>
<keyword evidence="1" id="KW-1133">Transmembrane helix</keyword>
<sequence length="35" mass="4297">MLILFFFIQTIVVFHYFIIIPLIFQFSFSQIKMPN</sequence>
<reference evidence="2" key="2">
    <citation type="journal article" date="2015" name="Fish Shellfish Immunol.">
        <title>Early steps in the European eel (Anguilla anguilla)-Vibrio vulnificus interaction in the gills: Role of the RtxA13 toxin.</title>
        <authorList>
            <person name="Callol A."/>
            <person name="Pajuelo D."/>
            <person name="Ebbesson L."/>
            <person name="Teles M."/>
            <person name="MacKenzie S."/>
            <person name="Amaro C."/>
        </authorList>
    </citation>
    <scope>NUCLEOTIDE SEQUENCE</scope>
</reference>
<reference evidence="2" key="1">
    <citation type="submission" date="2014-11" db="EMBL/GenBank/DDBJ databases">
        <authorList>
            <person name="Amaro Gonzalez C."/>
        </authorList>
    </citation>
    <scope>NUCLEOTIDE SEQUENCE</scope>
</reference>
<evidence type="ECO:0000256" key="1">
    <source>
        <dbReference type="SAM" id="Phobius"/>
    </source>
</evidence>
<evidence type="ECO:0000313" key="2">
    <source>
        <dbReference type="EMBL" id="JAH43650.1"/>
    </source>
</evidence>
<accession>A0A0E9SSK0</accession>
<dbReference type="AlphaFoldDB" id="A0A0E9SSK0"/>
<protein>
    <submittedName>
        <fullName evidence="2">Uncharacterized protein</fullName>
    </submittedName>
</protein>
<organism evidence="2">
    <name type="scientific">Anguilla anguilla</name>
    <name type="common">European freshwater eel</name>
    <name type="synonym">Muraena anguilla</name>
    <dbReference type="NCBI Taxonomy" id="7936"/>
    <lineage>
        <taxon>Eukaryota</taxon>
        <taxon>Metazoa</taxon>
        <taxon>Chordata</taxon>
        <taxon>Craniata</taxon>
        <taxon>Vertebrata</taxon>
        <taxon>Euteleostomi</taxon>
        <taxon>Actinopterygii</taxon>
        <taxon>Neopterygii</taxon>
        <taxon>Teleostei</taxon>
        <taxon>Anguilliformes</taxon>
        <taxon>Anguillidae</taxon>
        <taxon>Anguilla</taxon>
    </lineage>
</organism>
<proteinExistence type="predicted"/>
<name>A0A0E9SSK0_ANGAN</name>
<feature type="transmembrane region" description="Helical" evidence="1">
    <location>
        <begin position="6"/>
        <end position="28"/>
    </location>
</feature>
<keyword evidence="1" id="KW-0472">Membrane</keyword>
<dbReference type="EMBL" id="GBXM01064927">
    <property type="protein sequence ID" value="JAH43650.1"/>
    <property type="molecule type" value="Transcribed_RNA"/>
</dbReference>